<dbReference type="InterPro" id="IPR009056">
    <property type="entry name" value="Cyt_c-like_dom"/>
</dbReference>
<evidence type="ECO:0000256" key="4">
    <source>
        <dbReference type="SAM" id="SignalP"/>
    </source>
</evidence>
<accession>A0A4R5W7D5</accession>
<keyword evidence="4" id="KW-0732">Signal</keyword>
<evidence type="ECO:0000256" key="2">
    <source>
        <dbReference type="ARBA" id="ARBA00023004"/>
    </source>
</evidence>
<keyword evidence="2 3" id="KW-0408">Iron</keyword>
<dbReference type="GO" id="GO:0046872">
    <property type="term" value="F:metal ion binding"/>
    <property type="evidence" value="ECO:0007669"/>
    <property type="project" value="UniProtKB-KW"/>
</dbReference>
<feature type="chain" id="PRO_5020277661" description="Cytochrome c domain-containing protein" evidence="4">
    <location>
        <begin position="24"/>
        <end position="525"/>
    </location>
</feature>
<comment type="caution">
    <text evidence="6">The sequence shown here is derived from an EMBL/GenBank/DDBJ whole genome shotgun (WGS) entry which is preliminary data.</text>
</comment>
<evidence type="ECO:0000256" key="1">
    <source>
        <dbReference type="ARBA" id="ARBA00022723"/>
    </source>
</evidence>
<protein>
    <recommendedName>
        <fullName evidence="5">Cytochrome c domain-containing protein</fullName>
    </recommendedName>
</protein>
<dbReference type="AlphaFoldDB" id="A0A4R5W7D5"/>
<name>A0A4R5W7D5_9BURK</name>
<dbReference type="GO" id="GO:0009055">
    <property type="term" value="F:electron transfer activity"/>
    <property type="evidence" value="ECO:0007669"/>
    <property type="project" value="InterPro"/>
</dbReference>
<evidence type="ECO:0000256" key="3">
    <source>
        <dbReference type="PROSITE-ProRule" id="PRU00433"/>
    </source>
</evidence>
<dbReference type="Proteomes" id="UP000294829">
    <property type="component" value="Unassembled WGS sequence"/>
</dbReference>
<feature type="domain" description="Cytochrome c" evidence="5">
    <location>
        <begin position="131"/>
        <end position="246"/>
    </location>
</feature>
<evidence type="ECO:0000313" key="7">
    <source>
        <dbReference type="Proteomes" id="UP000294829"/>
    </source>
</evidence>
<sequence length="525" mass="59191">MLFRHWTTSLVLACLMLSGNACAQTNKFDPVLSLSGMEQLIRAKQLTSVEQVLPYLPISFRSHYALAFHSRSLQSATYLNPRVILFGNNAKFILTFNGSAEQVGFNALELAEFNELSKTFSYQEILFPVASASTEGDNPKHVQFSSKNPDKCIACHGQQVRPIWDSPPVWPGMYGERYREPLSAAEIDGMTEFLAQQATHPRYRFLERVDIWRERDTFAPTHAATYSGRDTESPNAQLTQLLSRMNLERIAHQVTESPNFEAFSYALLASLSNNCASVSDYFPSNWQMVAAPAYQQFSRSDELHLAREIARKNARELVSKSSGNGMSKNNSLLDFRFIAEFGLRIDTSEWSMQLEKNAADFSAIDAVQSKLEQRLLAKIAATDKDLINAFYYHSYPDKNKYCAYLEKRSIGKLAQQTPKELPVWEQKPSGLPEIAFAEKNTTAPKRVTELLLLCAGCHTTGVAPPIPFNNPALLRQKLKLPYAAKGTLADEILFRLSERAGAHRMPPNMTLSTDEQVMLEQFFRQ</sequence>
<keyword evidence="1 3" id="KW-0479">Metal-binding</keyword>
<dbReference type="GO" id="GO:0020037">
    <property type="term" value="F:heme binding"/>
    <property type="evidence" value="ECO:0007669"/>
    <property type="project" value="InterPro"/>
</dbReference>
<feature type="signal peptide" evidence="4">
    <location>
        <begin position="1"/>
        <end position="23"/>
    </location>
</feature>
<dbReference type="EMBL" id="SMYL01000001">
    <property type="protein sequence ID" value="TDK68344.1"/>
    <property type="molecule type" value="Genomic_DNA"/>
</dbReference>
<organism evidence="6 7">
    <name type="scientific">Sapientia aquatica</name>
    <dbReference type="NCBI Taxonomy" id="1549640"/>
    <lineage>
        <taxon>Bacteria</taxon>
        <taxon>Pseudomonadati</taxon>
        <taxon>Pseudomonadota</taxon>
        <taxon>Betaproteobacteria</taxon>
        <taxon>Burkholderiales</taxon>
        <taxon>Oxalobacteraceae</taxon>
        <taxon>Sapientia</taxon>
    </lineage>
</organism>
<evidence type="ECO:0000259" key="5">
    <source>
        <dbReference type="PROSITE" id="PS51007"/>
    </source>
</evidence>
<proteinExistence type="predicted"/>
<dbReference type="RefSeq" id="WP_133324916.1">
    <property type="nucleotide sequence ID" value="NZ_SMYL01000001.1"/>
</dbReference>
<keyword evidence="7" id="KW-1185">Reference proteome</keyword>
<gene>
    <name evidence="6" type="ORF">E2I14_02035</name>
</gene>
<evidence type="ECO:0000313" key="6">
    <source>
        <dbReference type="EMBL" id="TDK68344.1"/>
    </source>
</evidence>
<dbReference type="PROSITE" id="PS51007">
    <property type="entry name" value="CYTC"/>
    <property type="match status" value="1"/>
</dbReference>
<keyword evidence="3" id="KW-0349">Heme</keyword>
<reference evidence="6 7" key="1">
    <citation type="submission" date="2019-03" db="EMBL/GenBank/DDBJ databases">
        <title>Sapientia aquatica gen. nov., sp. nov., isolated from a crater lake.</title>
        <authorList>
            <person name="Felfoldi T."/>
            <person name="Szabo A."/>
            <person name="Toth E."/>
            <person name="Schumann P."/>
            <person name="Keki Z."/>
            <person name="Marialigeti K."/>
            <person name="Mathe I."/>
        </authorList>
    </citation>
    <scope>NUCLEOTIDE SEQUENCE [LARGE SCALE GENOMIC DNA]</scope>
    <source>
        <strain evidence="6 7">SA-152</strain>
    </source>
</reference>
<dbReference type="OrthoDB" id="5694039at2"/>